<evidence type="ECO:0000313" key="16">
    <source>
        <dbReference type="Proteomes" id="UP000000591"/>
    </source>
</evidence>
<dbReference type="GO" id="GO:0005634">
    <property type="term" value="C:nucleus"/>
    <property type="evidence" value="ECO:0000318"/>
    <property type="project" value="GO_Central"/>
</dbReference>
<feature type="binding site" evidence="11">
    <location>
        <position position="247"/>
    </location>
    <ligand>
        <name>Mg(2+)</name>
        <dbReference type="ChEBI" id="CHEBI:18420"/>
        <label>1</label>
    </ligand>
</feature>
<feature type="active site" description="Proton donor/acceptor" evidence="10">
    <location>
        <position position="245"/>
    </location>
</feature>
<dbReference type="Pfam" id="PF06839">
    <property type="entry name" value="Zn_ribbon_GRF"/>
    <property type="match status" value="1"/>
</dbReference>
<keyword evidence="11" id="KW-0464">Manganese</keyword>
<dbReference type="GeneID" id="4621802"/>
<dbReference type="KEGG" id="ago:AGOS_AFR016W"/>
<dbReference type="PANTHER" id="PTHR22748">
    <property type="entry name" value="AP ENDONUCLEASE"/>
    <property type="match status" value="1"/>
</dbReference>
<sequence>MSLSVVINKIWFHNEDSRKNSIHEPSSAMGIDDIDNKDTRCLRFVTFNVNGLRTLFGHYPFSRMSNSLAQVFEYFKSDVITFQELKTDKLAIPRWGMVDGYYSFITIPSKKKGYSGVGCWIRIPEAADPLRLSLQVLKAEEGITGRLKIKKDGALVAYCEDPTIGIGGYDGLPYGSDANAQELDSEGRCLLVELACKVVVISVYCPANSMNTEEGEVFRLRFLKTLFKRVRNIENLGKRVVLMGDLNVCRDLIDHASCITRNNIKINPDCDGAVLERIYQEEAREFIYEPLRIGRRLLNEMLIDSIIPDLAEKGVLIDSTRYAQGRKRLKMYTVWDTYRNSRPANYGSRVDYILVSKALKEGVKKADIWAKVMGSDHCPVFTDLQIEEEDTVALEETTKIPRFEVRFNYDLNHNIFDAFRKKSIIKCKSATKPLNQGKVQKKATKSSESQIEKKPDKLLLGASSSNIAASGKCHEEEQGQSIECAPLELNKAPEQRPSAVEKPFFAPSNAPLCKHGDRSVLKTSKTSTNFGKQFWTCKRPRGAPEDIKASCGFFQWKS</sequence>
<dbReference type="InterPro" id="IPR010666">
    <property type="entry name" value="Znf_GRF"/>
</dbReference>
<dbReference type="PROSITE" id="PS00728">
    <property type="entry name" value="AP_NUCLEASE_F1_3"/>
    <property type="match status" value="1"/>
</dbReference>
<protein>
    <recommendedName>
        <fullName evidence="3">DNA-(apurinic or apyrimidinic site) endonuclease 2</fullName>
    </recommendedName>
</protein>
<dbReference type="GO" id="GO:0003906">
    <property type="term" value="F:DNA-(apurinic or apyrimidinic site) endonuclease activity"/>
    <property type="evidence" value="ECO:0000318"/>
    <property type="project" value="GO_Central"/>
</dbReference>
<evidence type="ECO:0000256" key="13">
    <source>
        <dbReference type="PROSITE-ProRule" id="PRU01343"/>
    </source>
</evidence>
<dbReference type="OMA" id="YTVWNTL"/>
<comment type="similarity">
    <text evidence="2">Belongs to the DNA repair enzymes AP/ExoA family.</text>
</comment>
<evidence type="ECO:0000259" key="14">
    <source>
        <dbReference type="PROSITE" id="PS51999"/>
    </source>
</evidence>
<dbReference type="GO" id="GO:0008081">
    <property type="term" value="F:phosphoric diester hydrolase activity"/>
    <property type="evidence" value="ECO:0000318"/>
    <property type="project" value="GO_Central"/>
</dbReference>
<comment type="cofactor">
    <cofactor evidence="1">
        <name>Mn(2+)</name>
        <dbReference type="ChEBI" id="CHEBI:29035"/>
    </cofactor>
</comment>
<dbReference type="SUPFAM" id="SSF56219">
    <property type="entry name" value="DNase I-like"/>
    <property type="match status" value="1"/>
</dbReference>
<dbReference type="Pfam" id="PF03372">
    <property type="entry name" value="Exo_endo_phos"/>
    <property type="match status" value="1"/>
</dbReference>
<name>Q754Q6_EREGS</name>
<dbReference type="PROSITE" id="PS51435">
    <property type="entry name" value="AP_NUCLEASE_F1_4"/>
    <property type="match status" value="1"/>
</dbReference>
<organism evidence="15 16">
    <name type="scientific">Eremothecium gossypii (strain ATCC 10895 / CBS 109.51 / FGSC 9923 / NRRL Y-1056)</name>
    <name type="common">Yeast</name>
    <name type="synonym">Ashbya gossypii</name>
    <dbReference type="NCBI Taxonomy" id="284811"/>
    <lineage>
        <taxon>Eukaryota</taxon>
        <taxon>Fungi</taxon>
        <taxon>Dikarya</taxon>
        <taxon>Ascomycota</taxon>
        <taxon>Saccharomycotina</taxon>
        <taxon>Saccharomycetes</taxon>
        <taxon>Saccharomycetales</taxon>
        <taxon>Saccharomycetaceae</taxon>
        <taxon>Eremothecium</taxon>
    </lineage>
</organism>
<evidence type="ECO:0000256" key="5">
    <source>
        <dbReference type="ARBA" id="ARBA00022771"/>
    </source>
</evidence>
<evidence type="ECO:0000256" key="1">
    <source>
        <dbReference type="ARBA" id="ARBA00001936"/>
    </source>
</evidence>
<reference evidence="16" key="2">
    <citation type="journal article" date="2013" name="G3 (Bethesda)">
        <title>Genomes of Ashbya fungi isolated from insects reveal four mating-type loci, numerous translocations, lack of transposons, and distinct gene duplications.</title>
        <authorList>
            <person name="Dietrich F.S."/>
            <person name="Voegeli S."/>
            <person name="Kuo S."/>
            <person name="Philippsen P."/>
        </authorList>
    </citation>
    <scope>GENOME REANNOTATION</scope>
    <source>
        <strain evidence="16">ATCC 10895 / CBS 109.51 / FGSC 9923 / NRRL Y-1056</strain>
    </source>
</reference>
<feature type="site" description="Transition state stabilizer" evidence="12">
    <location>
        <position position="247"/>
    </location>
</feature>
<dbReference type="OrthoDB" id="391817at2759"/>
<dbReference type="PROSITE" id="PS51999">
    <property type="entry name" value="ZF_GRF"/>
    <property type="match status" value="1"/>
</dbReference>
<dbReference type="EMBL" id="AE016819">
    <property type="protein sequence ID" value="AAS53387.1"/>
    <property type="molecule type" value="Genomic_DNA"/>
</dbReference>
<dbReference type="InterPro" id="IPR004808">
    <property type="entry name" value="AP_endonuc_1"/>
</dbReference>
<comment type="cofactor">
    <cofactor evidence="11">
        <name>Mg(2+)</name>
        <dbReference type="ChEBI" id="CHEBI:18420"/>
    </cofactor>
    <cofactor evidence="11">
        <name>Mn(2+)</name>
        <dbReference type="ChEBI" id="CHEBI:29035"/>
    </cofactor>
    <text evidence="11">Probably binds two magnesium or manganese ions per subunit.</text>
</comment>
<dbReference type="GO" id="GO:0006284">
    <property type="term" value="P:base-excision repair"/>
    <property type="evidence" value="ECO:0000318"/>
    <property type="project" value="GO_Central"/>
</dbReference>
<feature type="domain" description="GRF-type" evidence="14">
    <location>
        <begin position="513"/>
        <end position="558"/>
    </location>
</feature>
<evidence type="ECO:0000256" key="3">
    <source>
        <dbReference type="ARBA" id="ARBA00013541"/>
    </source>
</evidence>
<dbReference type="AlphaFoldDB" id="Q754Q6"/>
<evidence type="ECO:0000256" key="2">
    <source>
        <dbReference type="ARBA" id="ARBA00007092"/>
    </source>
</evidence>
<evidence type="ECO:0000256" key="6">
    <source>
        <dbReference type="ARBA" id="ARBA00022801"/>
    </source>
</evidence>
<dbReference type="STRING" id="284811.Q754Q6"/>
<feature type="binding site" evidence="11">
    <location>
        <position position="48"/>
    </location>
    <ligand>
        <name>Mg(2+)</name>
        <dbReference type="ChEBI" id="CHEBI:18420"/>
        <label>1</label>
    </ligand>
</feature>
<feature type="binding site" evidence="11">
    <location>
        <position position="84"/>
    </location>
    <ligand>
        <name>Mg(2+)</name>
        <dbReference type="ChEBI" id="CHEBI:18420"/>
        <label>1</label>
    </ligand>
</feature>
<dbReference type="PANTHER" id="PTHR22748:SF4">
    <property type="entry name" value="DNA-(APURINIC OR APYRIMIDINIC SITE) ENDONUCLEASE 2"/>
    <property type="match status" value="1"/>
</dbReference>
<dbReference type="Proteomes" id="UP000000591">
    <property type="component" value="Chromosome VI"/>
</dbReference>
<dbReference type="InterPro" id="IPR020848">
    <property type="entry name" value="AP_endonuclease_F1_CS"/>
</dbReference>
<feature type="binding site" evidence="11">
    <location>
        <position position="376"/>
    </location>
    <ligand>
        <name>Mg(2+)</name>
        <dbReference type="ChEBI" id="CHEBI:18420"/>
        <label>1</label>
    </ligand>
</feature>
<evidence type="ECO:0000256" key="7">
    <source>
        <dbReference type="ARBA" id="ARBA00022833"/>
    </source>
</evidence>
<dbReference type="Gene3D" id="3.60.10.10">
    <property type="entry name" value="Endonuclease/exonuclease/phosphatase"/>
    <property type="match status" value="1"/>
</dbReference>
<feature type="active site" evidence="10">
    <location>
        <position position="204"/>
    </location>
</feature>
<dbReference type="RefSeq" id="NP_985563.1">
    <property type="nucleotide sequence ID" value="NM_210917.1"/>
</dbReference>
<dbReference type="GO" id="GO:0008311">
    <property type="term" value="F:double-stranded DNA 3'-5' DNA exonuclease activity"/>
    <property type="evidence" value="ECO:0000318"/>
    <property type="project" value="GO_Central"/>
</dbReference>
<feature type="site" description="Interaction with DNA substrate" evidence="12">
    <location>
        <position position="377"/>
    </location>
</feature>
<keyword evidence="5 13" id="KW-0863">Zinc-finger</keyword>
<keyword evidence="4 11" id="KW-0479">Metal-binding</keyword>
<evidence type="ECO:0000256" key="8">
    <source>
        <dbReference type="ARBA" id="ARBA00022842"/>
    </source>
</evidence>
<evidence type="ECO:0000256" key="9">
    <source>
        <dbReference type="ARBA" id="ARBA00023242"/>
    </source>
</evidence>
<evidence type="ECO:0000256" key="4">
    <source>
        <dbReference type="ARBA" id="ARBA00022723"/>
    </source>
</evidence>
<dbReference type="eggNOG" id="KOG1294">
    <property type="taxonomic scope" value="Eukaryota"/>
</dbReference>
<dbReference type="InParanoid" id="Q754Q6"/>
<keyword evidence="7" id="KW-0862">Zinc</keyword>
<evidence type="ECO:0000256" key="11">
    <source>
        <dbReference type="PIRSR" id="PIRSR604808-2"/>
    </source>
</evidence>
<keyword evidence="16" id="KW-1185">Reference proteome</keyword>
<evidence type="ECO:0000313" key="15">
    <source>
        <dbReference type="EMBL" id="AAS53387.1"/>
    </source>
</evidence>
<evidence type="ECO:0000256" key="10">
    <source>
        <dbReference type="PIRSR" id="PIRSR604808-1"/>
    </source>
</evidence>
<dbReference type="InterPro" id="IPR005135">
    <property type="entry name" value="Endo/exonuclease/phosphatase"/>
</dbReference>
<dbReference type="HOGENOM" id="CLU_010374_0_0_1"/>
<keyword evidence="8 11" id="KW-0460">Magnesium</keyword>
<reference evidence="15 16" key="1">
    <citation type="journal article" date="2004" name="Science">
        <title>The Ashbya gossypii genome as a tool for mapping the ancient Saccharomyces cerevisiae genome.</title>
        <authorList>
            <person name="Dietrich F.S."/>
            <person name="Voegeli S."/>
            <person name="Brachat S."/>
            <person name="Lerch A."/>
            <person name="Gates K."/>
            <person name="Steiner S."/>
            <person name="Mohr C."/>
            <person name="Pohlmann R."/>
            <person name="Luedi P."/>
            <person name="Choi S."/>
            <person name="Wing R.A."/>
            <person name="Flavier A."/>
            <person name="Gaffney T.D."/>
            <person name="Philippsen P."/>
        </authorList>
    </citation>
    <scope>NUCLEOTIDE SEQUENCE [LARGE SCALE GENOMIC DNA]</scope>
    <source>
        <strain evidence="16">ATCC 10895 / CBS 109.51 / FGSC 9923 / NRRL Y-1056</strain>
    </source>
</reference>
<dbReference type="GO" id="GO:0003677">
    <property type="term" value="F:DNA binding"/>
    <property type="evidence" value="ECO:0007669"/>
    <property type="project" value="InterPro"/>
</dbReference>
<proteinExistence type="inferred from homology"/>
<dbReference type="GO" id="GO:0008270">
    <property type="term" value="F:zinc ion binding"/>
    <property type="evidence" value="ECO:0007669"/>
    <property type="project" value="UniProtKB-KW"/>
</dbReference>
<dbReference type="InterPro" id="IPR036691">
    <property type="entry name" value="Endo/exonu/phosph_ase_sf"/>
</dbReference>
<dbReference type="FunFam" id="3.60.10.10:FF:000108">
    <property type="entry name" value="AP endonuclease"/>
    <property type="match status" value="1"/>
</dbReference>
<feature type="binding site" evidence="11">
    <location>
        <position position="377"/>
    </location>
    <ligand>
        <name>Mg(2+)</name>
        <dbReference type="ChEBI" id="CHEBI:18420"/>
        <label>1</label>
    </ligand>
</feature>
<feature type="active site" description="Proton acceptor" evidence="10">
    <location>
        <position position="377"/>
    </location>
</feature>
<gene>
    <name evidence="15" type="ORF">AGOS_AFR016W</name>
</gene>
<feature type="binding site" evidence="11">
    <location>
        <position position="245"/>
    </location>
    <ligand>
        <name>Mg(2+)</name>
        <dbReference type="ChEBI" id="CHEBI:18420"/>
        <label>1</label>
    </ligand>
</feature>
<evidence type="ECO:0000256" key="12">
    <source>
        <dbReference type="PIRSR" id="PIRSR604808-3"/>
    </source>
</evidence>
<accession>Q754Q6</accession>
<keyword evidence="9" id="KW-0539">Nucleus</keyword>
<keyword evidence="6" id="KW-0378">Hydrolase</keyword>
<feature type="site" description="Important for catalytic activity" evidence="12">
    <location>
        <position position="351"/>
    </location>
</feature>
<dbReference type="FunCoup" id="Q754Q6">
    <property type="interactions" value="509"/>
</dbReference>